<dbReference type="Gene3D" id="3.90.550.10">
    <property type="entry name" value="Spore Coat Polysaccharide Biosynthesis Protein SpsA, Chain A"/>
    <property type="match status" value="1"/>
</dbReference>
<dbReference type="Proteomes" id="UP000190150">
    <property type="component" value="Unassembled WGS sequence"/>
</dbReference>
<name>A0A1T5CYZ0_9SPHI</name>
<evidence type="ECO:0000256" key="3">
    <source>
        <dbReference type="ARBA" id="ARBA00022679"/>
    </source>
</evidence>
<protein>
    <submittedName>
        <fullName evidence="6">Glycosyltransferase, catalytic subunit of cellulose synthase and poly-beta-1,6-N-acetylglucosamine synthase</fullName>
    </submittedName>
</protein>
<dbReference type="Pfam" id="PF13641">
    <property type="entry name" value="Glyco_tranf_2_3"/>
    <property type="match status" value="1"/>
</dbReference>
<feature type="transmembrane region" description="Helical" evidence="4">
    <location>
        <begin position="612"/>
        <end position="635"/>
    </location>
</feature>
<evidence type="ECO:0000256" key="2">
    <source>
        <dbReference type="ARBA" id="ARBA00022676"/>
    </source>
</evidence>
<dbReference type="OrthoDB" id="9766299at2"/>
<accession>A0A1T5CYZ0</accession>
<feature type="domain" description="Sulfatase N-terminal" evidence="5">
    <location>
        <begin position="742"/>
        <end position="1029"/>
    </location>
</feature>
<organism evidence="6 7">
    <name type="scientific">Sphingobacterium nematocida</name>
    <dbReference type="NCBI Taxonomy" id="1513896"/>
    <lineage>
        <taxon>Bacteria</taxon>
        <taxon>Pseudomonadati</taxon>
        <taxon>Bacteroidota</taxon>
        <taxon>Sphingobacteriia</taxon>
        <taxon>Sphingobacteriales</taxon>
        <taxon>Sphingobacteriaceae</taxon>
        <taxon>Sphingobacterium</taxon>
    </lineage>
</organism>
<keyword evidence="4" id="KW-0472">Membrane</keyword>
<dbReference type="CDD" id="cd06423">
    <property type="entry name" value="CESA_like"/>
    <property type="match status" value="1"/>
</dbReference>
<dbReference type="InterPro" id="IPR029044">
    <property type="entry name" value="Nucleotide-diphossugar_trans"/>
</dbReference>
<dbReference type="AlphaFoldDB" id="A0A1T5CYZ0"/>
<feature type="transmembrane region" description="Helical" evidence="4">
    <location>
        <begin position="390"/>
        <end position="415"/>
    </location>
</feature>
<comment type="similarity">
    <text evidence="1">Belongs to the glycosyltransferase 2 family.</text>
</comment>
<dbReference type="PANTHER" id="PTHR43630">
    <property type="entry name" value="POLY-BETA-1,6-N-ACETYL-D-GLUCOSAMINE SYNTHASE"/>
    <property type="match status" value="1"/>
</dbReference>
<evidence type="ECO:0000259" key="5">
    <source>
        <dbReference type="Pfam" id="PF00884"/>
    </source>
</evidence>
<proteinExistence type="inferred from homology"/>
<dbReference type="GO" id="GO:0016757">
    <property type="term" value="F:glycosyltransferase activity"/>
    <property type="evidence" value="ECO:0007669"/>
    <property type="project" value="UniProtKB-KW"/>
</dbReference>
<feature type="transmembrane region" description="Helical" evidence="4">
    <location>
        <begin position="12"/>
        <end position="35"/>
    </location>
</feature>
<feature type="transmembrane region" description="Helical" evidence="4">
    <location>
        <begin position="497"/>
        <end position="516"/>
    </location>
</feature>
<dbReference type="EMBL" id="FUZF01000005">
    <property type="protein sequence ID" value="SKB64543.1"/>
    <property type="molecule type" value="Genomic_DNA"/>
</dbReference>
<dbReference type="Pfam" id="PF00884">
    <property type="entry name" value="Sulfatase"/>
    <property type="match status" value="1"/>
</dbReference>
<keyword evidence="7" id="KW-1185">Reference proteome</keyword>
<dbReference type="RefSeq" id="WP_079642617.1">
    <property type="nucleotide sequence ID" value="NZ_FUZF01000005.1"/>
</dbReference>
<dbReference type="InterPro" id="IPR017850">
    <property type="entry name" value="Alkaline_phosphatase_core_sf"/>
</dbReference>
<feature type="transmembrane region" description="Helical" evidence="4">
    <location>
        <begin position="565"/>
        <end position="584"/>
    </location>
</feature>
<keyword evidence="4" id="KW-1133">Transmembrane helix</keyword>
<dbReference type="SUPFAM" id="SSF53649">
    <property type="entry name" value="Alkaline phosphatase-like"/>
    <property type="match status" value="1"/>
</dbReference>
<feature type="transmembrane region" description="Helical" evidence="4">
    <location>
        <begin position="642"/>
        <end position="661"/>
    </location>
</feature>
<sequence length="1143" mass="130810">MLEFAHILYEVVIWLFILYAIAIFLIYSWMGLYAYGAVLRYKHENTFTDYNLIAVNPNAPRFSIIAPAFNEGKTIVDNVRSLLSIYYHKLEIIIVNDGSRDDSMEKLIHAYDLEMVSFFVQGNICTKEIRGVYKSKNPAFKKLLVVDKENGGKADALNVGVNISSGEYIVCIDVDCILEQDAILKLAKPFLEQTDKRVIACGGVIRLANNCKIENGKVTEVNLPQTWLGRTQALEYIRAFVLGRMAWSRASGLILISGAFGAFDKEIVLACGGYDSNTVGEDMELVVRMRRYMEEAKRPYEVVNIPDPLCWTEVPESKDVLKKQRNRWMRGTIETLWKHRKLMLNPKYGRLGMISIPYWFFFELLGPIVEFTGYFIFLVFWILGIINWPFFFALLALVVSSGILYSIYAVLIDLVGHQVYTKRKDLSKLIATAVLEPIYFHPIVVKAGVQGAIDYFRKKQGWGEMTRQGFQQGVKGLPWWQQLGEYLRIVVKNYTPIAAVFLLFFLLTVGVERWWYARQFEQLEGAAIGWPLFMDNFCIGLQFVFGGVIFYLLIGVLSSSLARTFAIVSFTLIIITQFVLFLYFSESRNLLGADMFYYTTEEMSQILEASGMLSWTNVGLFAMLILLVGIPFWIVSKWQMKTVFVGYIFFVLGLLVCFVPIDRINNLSRIEDEFVQNAERSKWRYFLASNATNYIQEHPAIAGILGEDEVDAMGKDDEFPFLRIEDTKDALGPYFNLAGSPPNLVVIIVEGLGHAYSSPSGYIGNFTPFIDSLTRRALYWPNNLSTSGRTFSVLPSLMGSLPFGTHGFLEQEVLPKHFNLFNVLKKNGFRTGFYYGGNADFDFMKKFMRYSEVDTLIDQWAYEPPYRKLPANGGGESWGYEDQAVFGKVLETQRLQSQPYLNVLLTLSTHNPFLINNVEHYEKIFDKRLQGADLSAANKKWALENRKQLVSVLNLDEAVRQFFEAYEKREDFKNTLFVITGDHAMPEIPLQSKINRYHVPLIIYSPLLKSAHTFRHTVSHLDVTPSLLAFYRENYKLSTPHQVTWIGRGLSEGPSSRSAGAAMMQSKNQLIDFVWGNYHISNDKLFKLDAKLNEEPISDGAINEAITRRFEAFKKANRISFTRKQLIPDSLYTRYFQEVTSKH</sequence>
<gene>
    <name evidence="6" type="ORF">SAMN05660841_01661</name>
</gene>
<dbReference type="PANTHER" id="PTHR43630:SF1">
    <property type="entry name" value="POLY-BETA-1,6-N-ACETYL-D-GLUCOSAMINE SYNTHASE"/>
    <property type="match status" value="1"/>
</dbReference>
<dbReference type="SUPFAM" id="SSF53448">
    <property type="entry name" value="Nucleotide-diphospho-sugar transferases"/>
    <property type="match status" value="1"/>
</dbReference>
<dbReference type="InterPro" id="IPR000917">
    <property type="entry name" value="Sulfatase_N"/>
</dbReference>
<keyword evidence="3 6" id="KW-0808">Transferase</keyword>
<dbReference type="STRING" id="1513896.SAMN05660841_01661"/>
<keyword evidence="4" id="KW-0812">Transmembrane</keyword>
<reference evidence="7" key="1">
    <citation type="submission" date="2017-02" db="EMBL/GenBank/DDBJ databases">
        <authorList>
            <person name="Varghese N."/>
            <person name="Submissions S."/>
        </authorList>
    </citation>
    <scope>NUCLEOTIDE SEQUENCE [LARGE SCALE GENOMIC DNA]</scope>
    <source>
        <strain evidence="7">DSM 24091</strain>
    </source>
</reference>
<feature type="transmembrane region" description="Helical" evidence="4">
    <location>
        <begin position="528"/>
        <end position="553"/>
    </location>
</feature>
<dbReference type="Gene3D" id="3.40.720.10">
    <property type="entry name" value="Alkaline Phosphatase, subunit A"/>
    <property type="match status" value="1"/>
</dbReference>
<dbReference type="CDD" id="cd16015">
    <property type="entry name" value="LTA_synthase"/>
    <property type="match status" value="1"/>
</dbReference>
<keyword evidence="2" id="KW-0328">Glycosyltransferase</keyword>
<evidence type="ECO:0000313" key="7">
    <source>
        <dbReference type="Proteomes" id="UP000190150"/>
    </source>
</evidence>
<feature type="transmembrane region" description="Helical" evidence="4">
    <location>
        <begin position="358"/>
        <end position="384"/>
    </location>
</feature>
<evidence type="ECO:0000256" key="4">
    <source>
        <dbReference type="SAM" id="Phobius"/>
    </source>
</evidence>
<evidence type="ECO:0000256" key="1">
    <source>
        <dbReference type="ARBA" id="ARBA00006739"/>
    </source>
</evidence>
<evidence type="ECO:0000313" key="6">
    <source>
        <dbReference type="EMBL" id="SKB64543.1"/>
    </source>
</evidence>